<accession>A0ABS5S9A0</accession>
<dbReference type="Proteomes" id="UP000756860">
    <property type="component" value="Unassembled WGS sequence"/>
</dbReference>
<feature type="active site" evidence="7">
    <location>
        <position position="175"/>
    </location>
</feature>
<dbReference type="PRINTS" id="PR00105">
    <property type="entry name" value="C5METTRFRASE"/>
</dbReference>
<evidence type="ECO:0000313" key="10">
    <source>
        <dbReference type="Proteomes" id="UP000756860"/>
    </source>
</evidence>
<keyword evidence="10" id="KW-1185">Reference proteome</keyword>
<dbReference type="Gene3D" id="3.90.120.10">
    <property type="entry name" value="DNA Methylase, subunit A, domain 2"/>
    <property type="match status" value="1"/>
</dbReference>
<organism evidence="9 10">
    <name type="scientific">Geomobilimonas luticola</name>
    <dbReference type="NCBI Taxonomy" id="1114878"/>
    <lineage>
        <taxon>Bacteria</taxon>
        <taxon>Pseudomonadati</taxon>
        <taxon>Thermodesulfobacteriota</taxon>
        <taxon>Desulfuromonadia</taxon>
        <taxon>Geobacterales</taxon>
        <taxon>Geobacteraceae</taxon>
        <taxon>Geomobilimonas</taxon>
    </lineage>
</organism>
<protein>
    <recommendedName>
        <fullName evidence="1">DNA (cytosine-5-)-methyltransferase</fullName>
        <ecNumber evidence="1">2.1.1.37</ecNumber>
    </recommendedName>
</protein>
<dbReference type="InterPro" id="IPR029063">
    <property type="entry name" value="SAM-dependent_MTases_sf"/>
</dbReference>
<dbReference type="NCBIfam" id="TIGR00675">
    <property type="entry name" value="dcm"/>
    <property type="match status" value="1"/>
</dbReference>
<dbReference type="Gene3D" id="3.40.50.150">
    <property type="entry name" value="Vaccinia Virus protein VP39"/>
    <property type="match status" value="1"/>
</dbReference>
<evidence type="ECO:0000256" key="6">
    <source>
        <dbReference type="ARBA" id="ARBA00047422"/>
    </source>
</evidence>
<comment type="similarity">
    <text evidence="7 8">Belongs to the class I-like SAM-binding methyltransferase superfamily. C5-methyltransferase family.</text>
</comment>
<evidence type="ECO:0000313" key="9">
    <source>
        <dbReference type="EMBL" id="MBT0651951.1"/>
    </source>
</evidence>
<evidence type="ECO:0000256" key="8">
    <source>
        <dbReference type="RuleBase" id="RU000416"/>
    </source>
</evidence>
<keyword evidence="4 7" id="KW-0949">S-adenosyl-L-methionine</keyword>
<evidence type="ECO:0000256" key="7">
    <source>
        <dbReference type="PROSITE-ProRule" id="PRU01016"/>
    </source>
</evidence>
<proteinExistence type="inferred from homology"/>
<keyword evidence="5" id="KW-0680">Restriction system</keyword>
<dbReference type="PANTHER" id="PTHR10629:SF52">
    <property type="entry name" value="DNA (CYTOSINE-5)-METHYLTRANSFERASE 1"/>
    <property type="match status" value="1"/>
</dbReference>
<gene>
    <name evidence="9" type="ORF">KI810_02705</name>
</gene>
<dbReference type="PANTHER" id="PTHR10629">
    <property type="entry name" value="CYTOSINE-SPECIFIC METHYLTRANSFERASE"/>
    <property type="match status" value="1"/>
</dbReference>
<dbReference type="SUPFAM" id="SSF53335">
    <property type="entry name" value="S-adenosyl-L-methionine-dependent methyltransferases"/>
    <property type="match status" value="1"/>
</dbReference>
<name>A0ABS5S9A0_9BACT</name>
<comment type="catalytic activity">
    <reaction evidence="6">
        <text>a 2'-deoxycytidine in DNA + S-adenosyl-L-methionine = a 5-methyl-2'-deoxycytidine in DNA + S-adenosyl-L-homocysteine + H(+)</text>
        <dbReference type="Rhea" id="RHEA:13681"/>
        <dbReference type="Rhea" id="RHEA-COMP:11369"/>
        <dbReference type="Rhea" id="RHEA-COMP:11370"/>
        <dbReference type="ChEBI" id="CHEBI:15378"/>
        <dbReference type="ChEBI" id="CHEBI:57856"/>
        <dbReference type="ChEBI" id="CHEBI:59789"/>
        <dbReference type="ChEBI" id="CHEBI:85452"/>
        <dbReference type="ChEBI" id="CHEBI:85454"/>
        <dbReference type="EC" id="2.1.1.37"/>
    </reaction>
</comment>
<keyword evidence="2 7" id="KW-0489">Methyltransferase</keyword>
<sequence length="550" mass="63480">MQMIWKHVARRRNTRRDCTVDWEHNLKNWQIYLSSRIKINEVILSEAIPIIDVFAGPGGLGEGFSAFGRNRTDRIFKIGLSVEKEPFAHSTLELRCFFRQFNYNDVPTDYYELLRGEITRDELFSRFPKESNSARKEAWCAELGSGQEFDDELDRRISNVIGNNDKWVLIGGPPCQAYSVIGRARVNKENDDRNYLYIEYLRIIAKHRPAVFVMENVKGILSSNVQGQQIFEQILSDLKEPVYGDLKGCKYKIYSLVKSVDETQNDITALKPEDFIVECEKYGIPQARHRVILLGVREDLDHCRPDILTPKTTVPIDSVLKGLPRLRSGFSKETDGPAIWRQQLRESSDEEWIESIREEIDSQFAEELSRMLSKIKCPLDDRGSEFLKCHAPVSDDLKWWYEDNRLGGICNHTSRGHMRTDVYRYVYASYFTSFYGSSPKLHEFPSALQPEHKNAKSGHFNDRFRVQAYGRPSTTITCHISKDGHYYIHPDYTQCRSLTVREAARIQTFPDNYFFCGGRTPQYVQVGNAVPPLLAHQIAGIVYGILNRTS</sequence>
<dbReference type="PROSITE" id="PS51679">
    <property type="entry name" value="SAM_MT_C5"/>
    <property type="match status" value="1"/>
</dbReference>
<dbReference type="EC" id="2.1.1.37" evidence="1"/>
<dbReference type="InterPro" id="IPR050390">
    <property type="entry name" value="C5-Methyltransferase"/>
</dbReference>
<evidence type="ECO:0000256" key="2">
    <source>
        <dbReference type="ARBA" id="ARBA00022603"/>
    </source>
</evidence>
<reference evidence="9 10" key="1">
    <citation type="submission" date="2021-05" db="EMBL/GenBank/DDBJ databases">
        <title>The draft genome of Geobacter luticola JCM 17780.</title>
        <authorList>
            <person name="Xu Z."/>
            <person name="Masuda Y."/>
            <person name="Itoh H."/>
            <person name="Senoo K."/>
        </authorList>
    </citation>
    <scope>NUCLEOTIDE SEQUENCE [LARGE SCALE GENOMIC DNA]</scope>
    <source>
        <strain evidence="9 10">JCM 17780</strain>
    </source>
</reference>
<evidence type="ECO:0000256" key="3">
    <source>
        <dbReference type="ARBA" id="ARBA00022679"/>
    </source>
</evidence>
<evidence type="ECO:0000256" key="4">
    <source>
        <dbReference type="ARBA" id="ARBA00022691"/>
    </source>
</evidence>
<comment type="caution">
    <text evidence="9">The sequence shown here is derived from an EMBL/GenBank/DDBJ whole genome shotgun (WGS) entry which is preliminary data.</text>
</comment>
<keyword evidence="3 7" id="KW-0808">Transferase</keyword>
<dbReference type="Pfam" id="PF00145">
    <property type="entry name" value="DNA_methylase"/>
    <property type="match status" value="1"/>
</dbReference>
<evidence type="ECO:0000256" key="5">
    <source>
        <dbReference type="ARBA" id="ARBA00022747"/>
    </source>
</evidence>
<dbReference type="InterPro" id="IPR001525">
    <property type="entry name" value="C5_MeTfrase"/>
</dbReference>
<dbReference type="EMBL" id="JAHCVK010000001">
    <property type="protein sequence ID" value="MBT0651951.1"/>
    <property type="molecule type" value="Genomic_DNA"/>
</dbReference>
<dbReference type="GO" id="GO:0032259">
    <property type="term" value="P:methylation"/>
    <property type="evidence" value="ECO:0007669"/>
    <property type="project" value="UniProtKB-KW"/>
</dbReference>
<dbReference type="GO" id="GO:0008168">
    <property type="term" value="F:methyltransferase activity"/>
    <property type="evidence" value="ECO:0007669"/>
    <property type="project" value="UniProtKB-KW"/>
</dbReference>
<evidence type="ECO:0000256" key="1">
    <source>
        <dbReference type="ARBA" id="ARBA00011975"/>
    </source>
</evidence>